<protein>
    <submittedName>
        <fullName evidence="2">1-(5-phosphoribosyl)-5-amino-4-imidazole-carboxylate carboxylase</fullName>
    </submittedName>
</protein>
<dbReference type="Gene3D" id="3.40.50.1970">
    <property type="match status" value="1"/>
</dbReference>
<name>A0AAP8NMS4_9BACT</name>
<dbReference type="GO" id="GO:0006189">
    <property type="term" value="P:'de novo' IMP biosynthetic process"/>
    <property type="evidence" value="ECO:0007669"/>
    <property type="project" value="InterPro"/>
</dbReference>
<dbReference type="GO" id="GO:0016787">
    <property type="term" value="F:hydrolase activity"/>
    <property type="evidence" value="ECO:0007669"/>
    <property type="project" value="InterPro"/>
</dbReference>
<organism evidence="2 3">
    <name type="scientific">Akkermansia muciniphila</name>
    <dbReference type="NCBI Taxonomy" id="239935"/>
    <lineage>
        <taxon>Bacteria</taxon>
        <taxon>Pseudomonadati</taxon>
        <taxon>Verrucomicrobiota</taxon>
        <taxon>Verrucomicrobiia</taxon>
        <taxon>Verrucomicrobiales</taxon>
        <taxon>Akkermansiaceae</taxon>
        <taxon>Akkermansia</taxon>
    </lineage>
</organism>
<dbReference type="SMART" id="SM01001">
    <property type="entry name" value="AIRC"/>
    <property type="match status" value="1"/>
</dbReference>
<dbReference type="InterPro" id="IPR000031">
    <property type="entry name" value="PurE_dom"/>
</dbReference>
<dbReference type="EMBL" id="PJKN01000001">
    <property type="protein sequence ID" value="PNC57789.1"/>
    <property type="molecule type" value="Genomic_DNA"/>
</dbReference>
<dbReference type="PANTHER" id="PTHR43064">
    <property type="entry name" value="PHOSPHORIBOSYLAMINOIMIDAZOLE CARBOXYLASE-RELATED"/>
    <property type="match status" value="1"/>
</dbReference>
<dbReference type="AlphaFoldDB" id="A0AAP8NMS4"/>
<dbReference type="Pfam" id="PF00731">
    <property type="entry name" value="AIRC"/>
    <property type="match status" value="1"/>
</dbReference>
<gene>
    <name evidence="2" type="ORF">CXU09_01610</name>
</gene>
<dbReference type="InterPro" id="IPR039476">
    <property type="entry name" value="P2CMN_synthase_LarB"/>
</dbReference>
<evidence type="ECO:0000259" key="1">
    <source>
        <dbReference type="SMART" id="SM01001"/>
    </source>
</evidence>
<evidence type="ECO:0000313" key="2">
    <source>
        <dbReference type="EMBL" id="PNC57789.1"/>
    </source>
</evidence>
<comment type="caution">
    <text evidence="2">The sequence shown here is derived from an EMBL/GenBank/DDBJ whole genome shotgun (WGS) entry which is preliminary data.</text>
</comment>
<dbReference type="Proteomes" id="UP000235914">
    <property type="component" value="Unassembled WGS sequence"/>
</dbReference>
<reference evidence="2 3" key="1">
    <citation type="journal article" date="2017" name="BMC Genomics">
        <title>Genome sequencing of 39 Akkermansia muciniphila isolates reveals its population structure, genomic and functional diverisity, and global distribution in mammalian gut microbiotas.</title>
        <authorList>
            <person name="Guo X."/>
            <person name="Li S."/>
            <person name="Zhang J."/>
            <person name="Wu F."/>
            <person name="Li X."/>
            <person name="Wu D."/>
            <person name="Zhang M."/>
            <person name="Ou Z."/>
            <person name="Jie Z."/>
            <person name="Yan Q."/>
            <person name="Li P."/>
            <person name="Yi J."/>
            <person name="Peng Y."/>
        </authorList>
    </citation>
    <scope>NUCLEOTIDE SEQUENCE [LARGE SCALE GENOMIC DNA]</scope>
    <source>
        <strain evidence="2 3">GP43</strain>
    </source>
</reference>
<proteinExistence type="predicted"/>
<feature type="domain" description="PurE" evidence="1">
    <location>
        <begin position="117"/>
        <end position="249"/>
    </location>
</feature>
<dbReference type="PANTHER" id="PTHR43064:SF1">
    <property type="entry name" value="SLL1489 PROTEIN"/>
    <property type="match status" value="1"/>
</dbReference>
<dbReference type="SUPFAM" id="SSF52255">
    <property type="entry name" value="N5-CAIR mutase (phosphoribosylaminoimidazole carboxylase, PurE)"/>
    <property type="match status" value="1"/>
</dbReference>
<dbReference type="NCBIfam" id="NF033503">
    <property type="entry name" value="LarB"/>
    <property type="match status" value="1"/>
</dbReference>
<accession>A0AAP8NMS4</accession>
<evidence type="ECO:0000313" key="3">
    <source>
        <dbReference type="Proteomes" id="UP000235914"/>
    </source>
</evidence>
<sequence>MNDIASILHQFKKGLLSAEEVAGKIRAGTVPAPSHTDIDYSRLERTGCPEVIYGAGKTPGQIEEIARSLLAAGQNVLATRLSEEALDYLNRAFPTADMHPEAHLMRIAPNPVPRTTGFVGIVSAGTSDQYVAEEAALTAEFLGSRVVRYRDCGVAGLHRLVSHLDSIRQATALVAVAGMEGALPSVLAGLVKAPVIAVPTSVGYGANFRGVTTLLAMMNSCANGVSVVNIDNGFGAGFNAHLINSLASRPS</sequence>
<dbReference type="RefSeq" id="WP_102735181.1">
    <property type="nucleotide sequence ID" value="NZ_PJKN01000001.1"/>
</dbReference>